<dbReference type="InterPro" id="IPR000700">
    <property type="entry name" value="PAS-assoc_C"/>
</dbReference>
<dbReference type="SUPFAM" id="SSF141868">
    <property type="entry name" value="EAL domain-like"/>
    <property type="match status" value="1"/>
</dbReference>
<dbReference type="PROSITE" id="PS50113">
    <property type="entry name" value="PAC"/>
    <property type="match status" value="2"/>
</dbReference>
<dbReference type="SUPFAM" id="SSF55073">
    <property type="entry name" value="Nucleotide cyclase"/>
    <property type="match status" value="1"/>
</dbReference>
<proteinExistence type="predicted"/>
<dbReference type="Gene3D" id="3.30.450.20">
    <property type="entry name" value="PAS domain"/>
    <property type="match status" value="2"/>
</dbReference>
<dbReference type="InterPro" id="IPR001633">
    <property type="entry name" value="EAL_dom"/>
</dbReference>
<dbReference type="NCBIfam" id="TIGR00229">
    <property type="entry name" value="sensory_box"/>
    <property type="match status" value="2"/>
</dbReference>
<dbReference type="InterPro" id="IPR029787">
    <property type="entry name" value="Nucleotide_cyclase"/>
</dbReference>
<organism evidence="6">
    <name type="scientific">mine drainage metagenome</name>
    <dbReference type="NCBI Taxonomy" id="410659"/>
    <lineage>
        <taxon>unclassified sequences</taxon>
        <taxon>metagenomes</taxon>
        <taxon>ecological metagenomes</taxon>
    </lineage>
</organism>
<dbReference type="InterPro" id="IPR001610">
    <property type="entry name" value="PAC"/>
</dbReference>
<dbReference type="PANTHER" id="PTHR44757:SF4">
    <property type="entry name" value="DIGUANYLATE CYCLASE DGCE-RELATED"/>
    <property type="match status" value="1"/>
</dbReference>
<dbReference type="GO" id="GO:0006355">
    <property type="term" value="P:regulation of DNA-templated transcription"/>
    <property type="evidence" value="ECO:0007669"/>
    <property type="project" value="InterPro"/>
</dbReference>
<dbReference type="PANTHER" id="PTHR44757">
    <property type="entry name" value="DIGUANYLATE CYCLASE DGCP"/>
    <property type="match status" value="1"/>
</dbReference>
<evidence type="ECO:0000259" key="4">
    <source>
        <dbReference type="PROSITE" id="PS50883"/>
    </source>
</evidence>
<evidence type="ECO:0000259" key="2">
    <source>
        <dbReference type="PROSITE" id="PS50112"/>
    </source>
</evidence>
<protein>
    <submittedName>
        <fullName evidence="6">Diguanylate cyclase/phosphodiesterase with PAS/PAC and GAF sensor(S) (Modular protein)</fullName>
    </submittedName>
</protein>
<dbReference type="CDD" id="cd01949">
    <property type="entry name" value="GGDEF"/>
    <property type="match status" value="1"/>
</dbReference>
<evidence type="ECO:0000256" key="1">
    <source>
        <dbReference type="SAM" id="Coils"/>
    </source>
</evidence>
<dbReference type="PROSITE" id="PS50883">
    <property type="entry name" value="EAL"/>
    <property type="match status" value="1"/>
</dbReference>
<dbReference type="SMART" id="SM00086">
    <property type="entry name" value="PAC"/>
    <property type="match status" value="2"/>
</dbReference>
<dbReference type="Pfam" id="PF00563">
    <property type="entry name" value="EAL"/>
    <property type="match status" value="1"/>
</dbReference>
<name>E6QTE2_9ZZZZ</name>
<dbReference type="SMART" id="SM00267">
    <property type="entry name" value="GGDEF"/>
    <property type="match status" value="1"/>
</dbReference>
<feature type="domain" description="PAC" evidence="3">
    <location>
        <begin position="97"/>
        <end position="149"/>
    </location>
</feature>
<accession>E6QTE2</accession>
<dbReference type="InterPro" id="IPR000014">
    <property type="entry name" value="PAS"/>
</dbReference>
<dbReference type="InterPro" id="IPR013656">
    <property type="entry name" value="PAS_4"/>
</dbReference>
<comment type="caution">
    <text evidence="6">The sequence shown here is derived from an EMBL/GenBank/DDBJ whole genome shotgun (WGS) entry which is preliminary data.</text>
</comment>
<feature type="domain" description="PAC" evidence="3">
    <location>
        <begin position="253"/>
        <end position="305"/>
    </location>
</feature>
<dbReference type="CDD" id="cd00130">
    <property type="entry name" value="PAS"/>
    <property type="match status" value="2"/>
</dbReference>
<feature type="domain" description="GGDEF" evidence="5">
    <location>
        <begin position="337"/>
        <end position="470"/>
    </location>
</feature>
<dbReference type="Gene3D" id="3.30.70.270">
    <property type="match status" value="1"/>
</dbReference>
<dbReference type="Pfam" id="PF08448">
    <property type="entry name" value="PAS_4"/>
    <property type="match status" value="1"/>
</dbReference>
<feature type="domain" description="PAS" evidence="2">
    <location>
        <begin position="175"/>
        <end position="248"/>
    </location>
</feature>
<dbReference type="SMART" id="SM00091">
    <property type="entry name" value="PAS"/>
    <property type="match status" value="2"/>
</dbReference>
<reference evidence="6" key="1">
    <citation type="submission" date="2009-10" db="EMBL/GenBank/DDBJ databases">
        <title>Diversity of trophic interactions inside an arsenic-rich microbial ecosystem.</title>
        <authorList>
            <person name="Bertin P.N."/>
            <person name="Heinrich-Salmeron A."/>
            <person name="Pelletier E."/>
            <person name="Goulhen-Chollet F."/>
            <person name="Arsene-Ploetze F."/>
            <person name="Gallien S."/>
            <person name="Calteau A."/>
            <person name="Vallenet D."/>
            <person name="Casiot C."/>
            <person name="Chane-Woon-Ming B."/>
            <person name="Giloteaux L."/>
            <person name="Barakat M."/>
            <person name="Bonnefoy V."/>
            <person name="Bruneel O."/>
            <person name="Chandler M."/>
            <person name="Cleiss J."/>
            <person name="Duran R."/>
            <person name="Elbaz-Poulichet F."/>
            <person name="Fonknechten N."/>
            <person name="Lauga B."/>
            <person name="Mornico D."/>
            <person name="Ortet P."/>
            <person name="Schaeffer C."/>
            <person name="Siguier P."/>
            <person name="Alexander Thil Smith A."/>
            <person name="Van Dorsselaer A."/>
            <person name="Weissenbach J."/>
            <person name="Medigue C."/>
            <person name="Le Paslier D."/>
        </authorList>
    </citation>
    <scope>NUCLEOTIDE SEQUENCE</scope>
</reference>
<evidence type="ECO:0000313" key="6">
    <source>
        <dbReference type="EMBL" id="CBI10514.1"/>
    </source>
</evidence>
<dbReference type="SMART" id="SM00052">
    <property type="entry name" value="EAL"/>
    <property type="match status" value="1"/>
</dbReference>
<dbReference type="PROSITE" id="PS50887">
    <property type="entry name" value="GGDEF"/>
    <property type="match status" value="1"/>
</dbReference>
<feature type="domain" description="PAS" evidence="2">
    <location>
        <begin position="26"/>
        <end position="70"/>
    </location>
</feature>
<dbReference type="InterPro" id="IPR035965">
    <property type="entry name" value="PAS-like_dom_sf"/>
</dbReference>
<dbReference type="EMBL" id="CABR01000087">
    <property type="protein sequence ID" value="CBI10514.1"/>
    <property type="molecule type" value="Genomic_DNA"/>
</dbReference>
<dbReference type="Pfam" id="PF00990">
    <property type="entry name" value="GGDEF"/>
    <property type="match status" value="1"/>
</dbReference>
<dbReference type="Gene3D" id="3.20.20.450">
    <property type="entry name" value="EAL domain"/>
    <property type="match status" value="1"/>
</dbReference>
<dbReference type="InterPro" id="IPR035919">
    <property type="entry name" value="EAL_sf"/>
</dbReference>
<dbReference type="PROSITE" id="PS50112">
    <property type="entry name" value="PAS"/>
    <property type="match status" value="2"/>
</dbReference>
<feature type="domain" description="EAL" evidence="4">
    <location>
        <begin position="479"/>
        <end position="733"/>
    </location>
</feature>
<feature type="coiled-coil region" evidence="1">
    <location>
        <begin position="137"/>
        <end position="171"/>
    </location>
</feature>
<dbReference type="CDD" id="cd01948">
    <property type="entry name" value="EAL"/>
    <property type="match status" value="1"/>
</dbReference>
<dbReference type="SUPFAM" id="SSF55785">
    <property type="entry name" value="PYP-like sensor domain (PAS domain)"/>
    <property type="match status" value="2"/>
</dbReference>
<dbReference type="InterPro" id="IPR013767">
    <property type="entry name" value="PAS_fold"/>
</dbReference>
<sequence length="747" mass="84004">MDQQPLILLHSEIGSAMFETNARNKEQVFLKQILENSPDGIFTVDFELHIRYVNSAFCRLVNYTEQELTGSFITEHLGDIDILNACMKLIEETGECNDQETIFKRRDGSMVHVSKNVRTIKDDAENVTGMLITVRDMSKLHQLNKALEMTKQQLKQHADELEKSLTEREQALYLAKELAEVTLASIGDGVITTDVLGRVTFLNPIATNLTGWTLDEAQDKPLSEIFNIINEVSRHKIKSPVSSVLRDGKTVTLANHTVLISRQGTEYNIEDSAAPIFKADGTLMGCVLVFHDVTEKHRLLNATRWQATHDTLTNLPNRVLLSDRFNHATVRSQRQQNLLAVCIIDLDEFKPVNDRYGHNIGDVLLIEVAKRLTTIVRGDDTVARLGGDEFVLLLSDVNDVDELELIMDRVLASLSMPYFIHNKRITISASIGATLYPLDQSDTDTLLRHADQAMYQAKQRGRNQYNLFDIMLDRQVTSSHQTLKQIKKALESNAFVLYYQPKVNMRTGVIVGMEALLRWQHPTQGIILPLDFLPQVEQTNLIIDIGVWVMEQAMQQISVWLKAGKSWVVSINIAALHFHSGDFLQHLKDALARYPDVPAHLLEIEILESVALNDINQINQLIRDCQALGVSFSLDDFGTGYSSLSYLKQLPAETIKIDQAFVRDILDDSDDLTVVEAVINIGKVFHRKIIAEGVETTEHGVLLLRLGCDLAQGFGIARPMPAIQVLNWANAYVAAPAWIKCVDANRN</sequence>
<keyword evidence="1" id="KW-0175">Coiled coil</keyword>
<evidence type="ECO:0000259" key="3">
    <source>
        <dbReference type="PROSITE" id="PS50113"/>
    </source>
</evidence>
<dbReference type="NCBIfam" id="TIGR00254">
    <property type="entry name" value="GGDEF"/>
    <property type="match status" value="1"/>
</dbReference>
<gene>
    <name evidence="6" type="ORF">CARN7_1296</name>
</gene>
<dbReference type="Pfam" id="PF00989">
    <property type="entry name" value="PAS"/>
    <property type="match status" value="1"/>
</dbReference>
<dbReference type="InterPro" id="IPR043128">
    <property type="entry name" value="Rev_trsase/Diguanyl_cyclase"/>
</dbReference>
<dbReference type="FunFam" id="3.30.70.270:FF:000001">
    <property type="entry name" value="Diguanylate cyclase domain protein"/>
    <property type="match status" value="1"/>
</dbReference>
<dbReference type="InterPro" id="IPR000160">
    <property type="entry name" value="GGDEF_dom"/>
</dbReference>
<dbReference type="InterPro" id="IPR052155">
    <property type="entry name" value="Biofilm_reg_signaling"/>
</dbReference>
<dbReference type="AlphaFoldDB" id="E6QTE2"/>
<evidence type="ECO:0000259" key="5">
    <source>
        <dbReference type="PROSITE" id="PS50887"/>
    </source>
</evidence>